<reference evidence="6 7" key="1">
    <citation type="submission" date="2019-02" db="EMBL/GenBank/DDBJ databases">
        <authorList>
            <person name="Manzano-Marin A."/>
            <person name="Manzano-Marin A."/>
        </authorList>
    </citation>
    <scope>NUCLEOTIDE SEQUENCE [LARGE SCALE GENOMIC DNA]</scope>
    <source>
        <strain evidence="6 7">ErCisplendens/pseudotsugae</strain>
    </source>
</reference>
<dbReference type="Pfam" id="PF03937">
    <property type="entry name" value="Sdh5"/>
    <property type="match status" value="1"/>
</dbReference>
<dbReference type="Proteomes" id="UP000294338">
    <property type="component" value="Chromosome 1"/>
</dbReference>
<dbReference type="InterPro" id="IPR050531">
    <property type="entry name" value="SdhE_FAD_assembly_factor"/>
</dbReference>
<dbReference type="GO" id="GO:0006105">
    <property type="term" value="P:succinate metabolic process"/>
    <property type="evidence" value="ECO:0007669"/>
    <property type="project" value="TreeGrafter"/>
</dbReference>
<evidence type="ECO:0000313" key="6">
    <source>
        <dbReference type="EMBL" id="VFP80573.1"/>
    </source>
</evidence>
<dbReference type="InterPro" id="IPR005631">
    <property type="entry name" value="SDH"/>
</dbReference>
<evidence type="ECO:0000313" key="7">
    <source>
        <dbReference type="Proteomes" id="UP000294338"/>
    </source>
</evidence>
<keyword evidence="5" id="KW-0143">Chaperone</keyword>
<dbReference type="PANTHER" id="PTHR39585">
    <property type="entry name" value="FAD ASSEMBLY FACTOR SDHE"/>
    <property type="match status" value="1"/>
</dbReference>
<keyword evidence="4" id="KW-0963">Cytoplasm</keyword>
<accession>A0A451D4D1</accession>
<evidence type="ECO:0000256" key="5">
    <source>
        <dbReference type="ARBA" id="ARBA00023186"/>
    </source>
</evidence>
<organism evidence="6 7">
    <name type="scientific">Candidatus Erwinia haradaeae</name>
    <dbReference type="NCBI Taxonomy" id="1922217"/>
    <lineage>
        <taxon>Bacteria</taxon>
        <taxon>Pseudomonadati</taxon>
        <taxon>Pseudomonadota</taxon>
        <taxon>Gammaproteobacteria</taxon>
        <taxon>Enterobacterales</taxon>
        <taxon>Erwiniaceae</taxon>
        <taxon>Erwinia</taxon>
    </lineage>
</organism>
<dbReference type="AlphaFoldDB" id="A0A451D4D1"/>
<sequence length="88" mass="10730">MNSTNKSRIHLACYRGMRELDLLIMPFFNDNFDSLKKRDKKLFSELLENNDPDLFSWLMNYKQPDDARFKRIIRIIQKSNKKRDFSRL</sequence>
<dbReference type="Gene3D" id="1.10.150.250">
    <property type="entry name" value="Flavinator of succinate dehydrogenase"/>
    <property type="match status" value="1"/>
</dbReference>
<gene>
    <name evidence="6" type="primary">sdhE</name>
    <name evidence="6" type="ORF">ERCISPPS3390_449</name>
</gene>
<name>A0A451D4D1_9GAMM</name>
<protein>
    <recommendedName>
        <fullName evidence="3">FAD assembly factor SdhE</fullName>
    </recommendedName>
</protein>
<evidence type="ECO:0000256" key="4">
    <source>
        <dbReference type="ARBA" id="ARBA00022490"/>
    </source>
</evidence>
<evidence type="ECO:0000256" key="1">
    <source>
        <dbReference type="ARBA" id="ARBA00004496"/>
    </source>
</evidence>
<evidence type="ECO:0000256" key="2">
    <source>
        <dbReference type="ARBA" id="ARBA00008571"/>
    </source>
</evidence>
<evidence type="ECO:0000256" key="3">
    <source>
        <dbReference type="ARBA" id="ARBA00019418"/>
    </source>
</evidence>
<comment type="subcellular location">
    <subcellularLocation>
        <location evidence="1">Cytoplasm</location>
    </subcellularLocation>
</comment>
<proteinExistence type="inferred from homology"/>
<dbReference type="PANTHER" id="PTHR39585:SF1">
    <property type="entry name" value="FAD ASSEMBLY FACTOR SDHE"/>
    <property type="match status" value="1"/>
</dbReference>
<dbReference type="SUPFAM" id="SSF109910">
    <property type="entry name" value="YgfY-like"/>
    <property type="match status" value="1"/>
</dbReference>
<comment type="similarity">
    <text evidence="2">Belongs to the SdhE FAD assembly factor family.</text>
</comment>
<dbReference type="EMBL" id="LR217705">
    <property type="protein sequence ID" value="VFP80573.1"/>
    <property type="molecule type" value="Genomic_DNA"/>
</dbReference>
<dbReference type="GO" id="GO:0005737">
    <property type="term" value="C:cytoplasm"/>
    <property type="evidence" value="ECO:0007669"/>
    <property type="project" value="UniProtKB-SubCell"/>
</dbReference>
<dbReference type="InterPro" id="IPR036714">
    <property type="entry name" value="SDH_sf"/>
</dbReference>